<protein>
    <submittedName>
        <fullName evidence="6">Unannotated protein</fullName>
    </submittedName>
</protein>
<reference evidence="6" key="1">
    <citation type="submission" date="2020-05" db="EMBL/GenBank/DDBJ databases">
        <authorList>
            <person name="Chiriac C."/>
            <person name="Salcher M."/>
            <person name="Ghai R."/>
            <person name="Kavagutti S V."/>
        </authorList>
    </citation>
    <scope>NUCLEOTIDE SEQUENCE</scope>
</reference>
<dbReference type="InterPro" id="IPR050763">
    <property type="entry name" value="ABC_transporter_ATP-binding"/>
</dbReference>
<dbReference type="GO" id="GO:0016887">
    <property type="term" value="F:ATP hydrolysis activity"/>
    <property type="evidence" value="ECO:0007669"/>
    <property type="project" value="InterPro"/>
</dbReference>
<dbReference type="CDD" id="cd03230">
    <property type="entry name" value="ABC_DR_subfamily_A"/>
    <property type="match status" value="1"/>
</dbReference>
<dbReference type="SUPFAM" id="SSF52540">
    <property type="entry name" value="P-loop containing nucleoside triphosphate hydrolases"/>
    <property type="match status" value="1"/>
</dbReference>
<proteinExistence type="inferred from homology"/>
<dbReference type="PANTHER" id="PTHR42711:SF5">
    <property type="entry name" value="ABC TRANSPORTER ATP-BINDING PROTEIN NATA"/>
    <property type="match status" value="1"/>
</dbReference>
<keyword evidence="2" id="KW-0813">Transport</keyword>
<dbReference type="InterPro" id="IPR003439">
    <property type="entry name" value="ABC_transporter-like_ATP-bd"/>
</dbReference>
<evidence type="ECO:0000256" key="2">
    <source>
        <dbReference type="ARBA" id="ARBA00022448"/>
    </source>
</evidence>
<keyword evidence="4" id="KW-0067">ATP-binding</keyword>
<dbReference type="GO" id="GO:0005524">
    <property type="term" value="F:ATP binding"/>
    <property type="evidence" value="ECO:0007669"/>
    <property type="project" value="UniProtKB-KW"/>
</dbReference>
<gene>
    <name evidence="6" type="ORF">UFOPK3402_01696</name>
</gene>
<evidence type="ECO:0000256" key="1">
    <source>
        <dbReference type="ARBA" id="ARBA00005417"/>
    </source>
</evidence>
<dbReference type="EMBL" id="CAFBLS010000255">
    <property type="protein sequence ID" value="CAB4885013.1"/>
    <property type="molecule type" value="Genomic_DNA"/>
</dbReference>
<dbReference type="PROSITE" id="PS50893">
    <property type="entry name" value="ABC_TRANSPORTER_2"/>
    <property type="match status" value="1"/>
</dbReference>
<dbReference type="Pfam" id="PF00005">
    <property type="entry name" value="ABC_tran"/>
    <property type="match status" value="1"/>
</dbReference>
<comment type="similarity">
    <text evidence="1">Belongs to the ABC transporter superfamily.</text>
</comment>
<keyword evidence="3" id="KW-0547">Nucleotide-binding</keyword>
<evidence type="ECO:0000313" key="6">
    <source>
        <dbReference type="EMBL" id="CAB4885013.1"/>
    </source>
</evidence>
<dbReference type="InterPro" id="IPR003593">
    <property type="entry name" value="AAA+_ATPase"/>
</dbReference>
<feature type="domain" description="ABC transporter" evidence="5">
    <location>
        <begin position="10"/>
        <end position="235"/>
    </location>
</feature>
<organism evidence="6">
    <name type="scientific">freshwater metagenome</name>
    <dbReference type="NCBI Taxonomy" id="449393"/>
    <lineage>
        <taxon>unclassified sequences</taxon>
        <taxon>metagenomes</taxon>
        <taxon>ecological metagenomes</taxon>
    </lineage>
</organism>
<evidence type="ECO:0000259" key="5">
    <source>
        <dbReference type="PROSITE" id="PS50893"/>
    </source>
</evidence>
<dbReference type="InterPro" id="IPR027417">
    <property type="entry name" value="P-loop_NTPase"/>
</dbReference>
<evidence type="ECO:0000256" key="3">
    <source>
        <dbReference type="ARBA" id="ARBA00022741"/>
    </source>
</evidence>
<evidence type="ECO:0000256" key="4">
    <source>
        <dbReference type="ARBA" id="ARBA00022840"/>
    </source>
</evidence>
<name>A0A6J7F0G8_9ZZZZ</name>
<dbReference type="SMART" id="SM00382">
    <property type="entry name" value="AAA"/>
    <property type="match status" value="1"/>
</dbReference>
<dbReference type="Gene3D" id="3.40.50.300">
    <property type="entry name" value="P-loop containing nucleotide triphosphate hydrolases"/>
    <property type="match status" value="1"/>
</dbReference>
<sequence length="314" mass="33854">MSNRSASASISLRGLTKFYGRQLGVEDLTFEVEPGEVFGFLGPNGAGKTTAMRMLVGLIRISRGSATILGTDVAGAPPELRRHVGYLPGALSLYGNLTGSAYLHFLARMRGEDLTASIHSLSERLNLDLKRHIHDLSRGNQQKLGVVQAFMHSPTVLILDEPTSGLDPIVQREFEVLIDEAQQRGAAVLLSSHVLSEVDHLAHRVAIVDQGHQLVVEDIGALKARALRTIDLDFQHVVDASSFERLPDVTEVRARGTLVTCTMSGSEAGLLRLAADLGVVTVRTHEPSLEQIFFSLVRGGESRAADGPADQIVA</sequence>
<accession>A0A6J7F0G8</accession>
<dbReference type="AlphaFoldDB" id="A0A6J7F0G8"/>
<dbReference type="PANTHER" id="PTHR42711">
    <property type="entry name" value="ABC TRANSPORTER ATP-BINDING PROTEIN"/>
    <property type="match status" value="1"/>
</dbReference>